<feature type="compositionally biased region" description="Basic and acidic residues" evidence="1">
    <location>
        <begin position="691"/>
        <end position="703"/>
    </location>
</feature>
<evidence type="ECO:0000259" key="2">
    <source>
        <dbReference type="Pfam" id="PF20209"/>
    </source>
</evidence>
<evidence type="ECO:0000256" key="1">
    <source>
        <dbReference type="SAM" id="MobiDB-lite"/>
    </source>
</evidence>
<feature type="domain" description="DUF6570" evidence="2">
    <location>
        <begin position="161"/>
        <end position="305"/>
    </location>
</feature>
<feature type="region of interest" description="Disordered" evidence="1">
    <location>
        <begin position="792"/>
        <end position="817"/>
    </location>
</feature>
<name>M2R000_CERS8</name>
<feature type="region of interest" description="Disordered" evidence="1">
    <location>
        <begin position="359"/>
        <end position="387"/>
    </location>
</feature>
<gene>
    <name evidence="3" type="ORF">CERSUDRAFT_78030</name>
</gene>
<dbReference type="EMBL" id="KB445817">
    <property type="protein sequence ID" value="EMD31577.1"/>
    <property type="molecule type" value="Genomic_DNA"/>
</dbReference>
<evidence type="ECO:0000313" key="3">
    <source>
        <dbReference type="EMBL" id="EMD31577.1"/>
    </source>
</evidence>
<dbReference type="Proteomes" id="UP000016930">
    <property type="component" value="Unassembled WGS sequence"/>
</dbReference>
<feature type="region of interest" description="Disordered" evidence="1">
    <location>
        <begin position="927"/>
        <end position="997"/>
    </location>
</feature>
<dbReference type="Pfam" id="PF20209">
    <property type="entry name" value="DUF6570"/>
    <property type="match status" value="1"/>
</dbReference>
<dbReference type="OrthoDB" id="10007484at2759"/>
<sequence>MLAQRKRLAQESEGSHAAASRKRKRVDADATRRVARRMDEGTGREEYDGCALDEFMKPPTESEVLNCYRAFYEATSNAAVEMAVCAVCAREVDVRSDGVTCIPLAQLPHSSRLIPRIPHPAHDLYEGKLLQPEGVISEHGILKVKACRECMESLRKGGQDPPKHSLANGLWLGKVPWQLQVLTVPEQMLIALLYPRVFVFKLFPKNLCGGHNAETLQRAMRGNVSTYELDIEGISSMVQGHLMPWPPAILASVISVTFIGLGELPRRWLRSTFRVQCRVIYDALCWLKTNNPKYYGNIEIDNTRIQDLPEDDVPVEIWNTVRQSTDTGMVLQESDGYIPADQGPDSNIDESANFSGAVNTEPHDEISHEAEEAETANEDKTNVDMHDAGSSSERIAEPEDAADVIPLQVSGTIDTDLTSLSARELLLWGLSNLWNEGREGGYASEEFHERIAAYIRANLRAYVPGLESRDDIKKVPNETDIAYSRPPHPDAPDYSRQLEDFERRLVRSQQLHTCDMRRCLVPDRRGYFRCKRRAPFALSENDSISPCGDWKQKRTYEYLNGWVPAILLNARCNNDGKILTNGADTKNCAFYITKYALKPQKQHFNLSAVMAKGYACHIERSSYTETLRDNQRLLLFRLVHTLNREQELAAPMVVSYLMGWGDVYRSHHYSVVYWSSFVKALCRTFPELRRDKTDRSNSEHDSTGDGSAEEVSIKDRCVVPPESNVASNLGQEGDSVNDGADEPDEMVSLDMDNAGRIYPKSQCTDYQLRGEQLEGLNVFSYFVDTYEEDSCKRTKSVEVPSDNSDLTDQHRHPGRPRNQRVAYLADHPCSKTKQRVIRTAGHNNLPNFVGGQFPRSDDPEISHFYCASMLLLLKPWRNLSTDLKAPEESWEDTFAAFLEKAPKRTQDITAGIQYFHECRAAASSKVVDTETDAIDSSPRRQTQVVEESLELEEDVTGEEEEAYTEEGLSQLVASQESIREEFHGRMASPHGAHNKPD</sequence>
<dbReference type="HOGENOM" id="CLU_001248_6_1_1"/>
<feature type="region of interest" description="Disordered" evidence="1">
    <location>
        <begin position="1"/>
        <end position="34"/>
    </location>
</feature>
<feature type="region of interest" description="Disordered" evidence="1">
    <location>
        <begin position="691"/>
        <end position="712"/>
    </location>
</feature>
<feature type="compositionally biased region" description="Basic and acidic residues" evidence="1">
    <location>
        <begin position="377"/>
        <end position="387"/>
    </location>
</feature>
<dbReference type="AlphaFoldDB" id="M2R000"/>
<dbReference type="STRING" id="914234.M2R000"/>
<reference evidence="3 4" key="1">
    <citation type="journal article" date="2012" name="Proc. Natl. Acad. Sci. U.S.A.">
        <title>Comparative genomics of Ceriporiopsis subvermispora and Phanerochaete chrysosporium provide insight into selective ligninolysis.</title>
        <authorList>
            <person name="Fernandez-Fueyo E."/>
            <person name="Ruiz-Duenas F.J."/>
            <person name="Ferreira P."/>
            <person name="Floudas D."/>
            <person name="Hibbett D.S."/>
            <person name="Canessa P."/>
            <person name="Larrondo L.F."/>
            <person name="James T.Y."/>
            <person name="Seelenfreund D."/>
            <person name="Lobos S."/>
            <person name="Polanco R."/>
            <person name="Tello M."/>
            <person name="Honda Y."/>
            <person name="Watanabe T."/>
            <person name="Watanabe T."/>
            <person name="Ryu J.S."/>
            <person name="Kubicek C.P."/>
            <person name="Schmoll M."/>
            <person name="Gaskell J."/>
            <person name="Hammel K.E."/>
            <person name="St John F.J."/>
            <person name="Vanden Wymelenberg A."/>
            <person name="Sabat G."/>
            <person name="Splinter BonDurant S."/>
            <person name="Syed K."/>
            <person name="Yadav J.S."/>
            <person name="Doddapaneni H."/>
            <person name="Subramanian V."/>
            <person name="Lavin J.L."/>
            <person name="Oguiza J.A."/>
            <person name="Perez G."/>
            <person name="Pisabarro A.G."/>
            <person name="Ramirez L."/>
            <person name="Santoyo F."/>
            <person name="Master E."/>
            <person name="Coutinho P.M."/>
            <person name="Henrissat B."/>
            <person name="Lombard V."/>
            <person name="Magnuson J.K."/>
            <person name="Kuees U."/>
            <person name="Hori C."/>
            <person name="Igarashi K."/>
            <person name="Samejima M."/>
            <person name="Held B.W."/>
            <person name="Barry K.W."/>
            <person name="LaButti K.M."/>
            <person name="Lapidus A."/>
            <person name="Lindquist E.A."/>
            <person name="Lucas S.M."/>
            <person name="Riley R."/>
            <person name="Salamov A.A."/>
            <person name="Hoffmeister D."/>
            <person name="Schwenk D."/>
            <person name="Hadar Y."/>
            <person name="Yarden O."/>
            <person name="de Vries R.P."/>
            <person name="Wiebenga A."/>
            <person name="Stenlid J."/>
            <person name="Eastwood D."/>
            <person name="Grigoriev I.V."/>
            <person name="Berka R.M."/>
            <person name="Blanchette R.A."/>
            <person name="Kersten P."/>
            <person name="Martinez A.T."/>
            <person name="Vicuna R."/>
            <person name="Cullen D."/>
        </authorList>
    </citation>
    <scope>NUCLEOTIDE SEQUENCE [LARGE SCALE GENOMIC DNA]</scope>
    <source>
        <strain evidence="3 4">B</strain>
    </source>
</reference>
<organism evidence="3 4">
    <name type="scientific">Ceriporiopsis subvermispora (strain B)</name>
    <name type="common">White-rot fungus</name>
    <name type="synonym">Gelatoporia subvermispora</name>
    <dbReference type="NCBI Taxonomy" id="914234"/>
    <lineage>
        <taxon>Eukaryota</taxon>
        <taxon>Fungi</taxon>
        <taxon>Dikarya</taxon>
        <taxon>Basidiomycota</taxon>
        <taxon>Agaricomycotina</taxon>
        <taxon>Agaricomycetes</taxon>
        <taxon>Polyporales</taxon>
        <taxon>Gelatoporiaceae</taxon>
        <taxon>Gelatoporia</taxon>
    </lineage>
</organism>
<feature type="compositionally biased region" description="Basic and acidic residues" evidence="1">
    <location>
        <begin position="361"/>
        <end position="370"/>
    </location>
</feature>
<keyword evidence="4" id="KW-1185">Reference proteome</keyword>
<evidence type="ECO:0000313" key="4">
    <source>
        <dbReference type="Proteomes" id="UP000016930"/>
    </source>
</evidence>
<proteinExistence type="predicted"/>
<dbReference type="InterPro" id="IPR046700">
    <property type="entry name" value="DUF6570"/>
</dbReference>
<protein>
    <recommendedName>
        <fullName evidence="2">DUF6570 domain-containing protein</fullName>
    </recommendedName>
</protein>
<feature type="compositionally biased region" description="Acidic residues" evidence="1">
    <location>
        <begin position="947"/>
        <end position="964"/>
    </location>
</feature>
<accession>M2R000</accession>